<keyword evidence="3" id="KW-1185">Reference proteome</keyword>
<name>A0A4U0TQP8_9PEZI</name>
<evidence type="ECO:0000256" key="1">
    <source>
        <dbReference type="SAM" id="MobiDB-lite"/>
    </source>
</evidence>
<reference evidence="2 3" key="1">
    <citation type="submission" date="2017-03" db="EMBL/GenBank/DDBJ databases">
        <title>Genomes of endolithic fungi from Antarctica.</title>
        <authorList>
            <person name="Coleine C."/>
            <person name="Masonjones S."/>
            <person name="Stajich J.E."/>
        </authorList>
    </citation>
    <scope>NUCLEOTIDE SEQUENCE [LARGE SCALE GENOMIC DNA]</scope>
    <source>
        <strain evidence="2 3">CCFEE 6315</strain>
    </source>
</reference>
<accession>A0A4U0TQP8</accession>
<sequence length="58" mass="6937">MAPFQMRHTVDRLDKPSSYAMSKLKKRKRNQDHNRDEDQQPQLQPDYEDKLATATTLY</sequence>
<dbReference type="Proteomes" id="UP000308549">
    <property type="component" value="Unassembled WGS sequence"/>
</dbReference>
<dbReference type="AlphaFoldDB" id="A0A4U0TQP8"/>
<feature type="region of interest" description="Disordered" evidence="1">
    <location>
        <begin position="1"/>
        <end position="58"/>
    </location>
</feature>
<evidence type="ECO:0000313" key="2">
    <source>
        <dbReference type="EMBL" id="TKA24357.1"/>
    </source>
</evidence>
<comment type="caution">
    <text evidence="2">The sequence shown here is derived from an EMBL/GenBank/DDBJ whole genome shotgun (WGS) entry which is preliminary data.</text>
</comment>
<organism evidence="2 3">
    <name type="scientific">Salinomyces thailandicus</name>
    <dbReference type="NCBI Taxonomy" id="706561"/>
    <lineage>
        <taxon>Eukaryota</taxon>
        <taxon>Fungi</taxon>
        <taxon>Dikarya</taxon>
        <taxon>Ascomycota</taxon>
        <taxon>Pezizomycotina</taxon>
        <taxon>Dothideomycetes</taxon>
        <taxon>Dothideomycetidae</taxon>
        <taxon>Mycosphaerellales</taxon>
        <taxon>Teratosphaeriaceae</taxon>
        <taxon>Salinomyces</taxon>
    </lineage>
</organism>
<evidence type="ECO:0000313" key="3">
    <source>
        <dbReference type="Proteomes" id="UP000308549"/>
    </source>
</evidence>
<dbReference type="OrthoDB" id="201398at2759"/>
<dbReference type="EMBL" id="NAJL01000045">
    <property type="protein sequence ID" value="TKA24357.1"/>
    <property type="molecule type" value="Genomic_DNA"/>
</dbReference>
<proteinExistence type="predicted"/>
<feature type="non-terminal residue" evidence="2">
    <location>
        <position position="58"/>
    </location>
</feature>
<protein>
    <submittedName>
        <fullName evidence="2">Uncharacterized protein</fullName>
    </submittedName>
</protein>
<gene>
    <name evidence="2" type="ORF">B0A50_06827</name>
</gene>